<dbReference type="InterPro" id="IPR050640">
    <property type="entry name" value="Bact_2-comp_sensor_kinase"/>
</dbReference>
<dbReference type="PANTHER" id="PTHR34220:SF7">
    <property type="entry name" value="SENSOR HISTIDINE KINASE YPDA"/>
    <property type="match status" value="1"/>
</dbReference>
<dbReference type="CDD" id="cd06225">
    <property type="entry name" value="HAMP"/>
    <property type="match status" value="1"/>
</dbReference>
<evidence type="ECO:0000256" key="6">
    <source>
        <dbReference type="ARBA" id="ARBA00022777"/>
    </source>
</evidence>
<dbReference type="GO" id="GO:0000155">
    <property type="term" value="F:phosphorelay sensor kinase activity"/>
    <property type="evidence" value="ECO:0007669"/>
    <property type="project" value="InterPro"/>
</dbReference>
<dbReference type="InterPro" id="IPR003660">
    <property type="entry name" value="HAMP_dom"/>
</dbReference>
<dbReference type="InterPro" id="IPR004358">
    <property type="entry name" value="Sig_transdc_His_kin-like_C"/>
</dbReference>
<feature type="transmembrane region" description="Helical" evidence="7">
    <location>
        <begin position="298"/>
        <end position="321"/>
    </location>
</feature>
<dbReference type="PROSITE" id="PS50885">
    <property type="entry name" value="HAMP"/>
    <property type="match status" value="1"/>
</dbReference>
<dbReference type="SMART" id="SM00304">
    <property type="entry name" value="HAMP"/>
    <property type="match status" value="1"/>
</dbReference>
<protein>
    <recommendedName>
        <fullName evidence="3">histidine kinase</fullName>
        <ecNumber evidence="3">2.7.13.3</ecNumber>
    </recommendedName>
</protein>
<comment type="caution">
    <text evidence="9">The sequence shown here is derived from an EMBL/GenBank/DDBJ whole genome shotgun (WGS) entry which is preliminary data.</text>
</comment>
<dbReference type="RefSeq" id="WP_181015287.1">
    <property type="nucleotide sequence ID" value="NZ_LPWH01000003.1"/>
</dbReference>
<feature type="transmembrane region" description="Helical" evidence="7">
    <location>
        <begin position="20"/>
        <end position="41"/>
    </location>
</feature>
<keyword evidence="10" id="KW-1185">Reference proteome</keyword>
<comment type="subcellular location">
    <subcellularLocation>
        <location evidence="2">Membrane</location>
    </subcellularLocation>
</comment>
<dbReference type="SUPFAM" id="SSF158472">
    <property type="entry name" value="HAMP domain-like"/>
    <property type="match status" value="1"/>
</dbReference>
<dbReference type="Gene3D" id="3.30.565.10">
    <property type="entry name" value="Histidine kinase-like ATPase, C-terminal domain"/>
    <property type="match status" value="1"/>
</dbReference>
<dbReference type="PRINTS" id="PR00344">
    <property type="entry name" value="BCTRLSENSOR"/>
</dbReference>
<dbReference type="Gene3D" id="6.10.340.10">
    <property type="match status" value="1"/>
</dbReference>
<keyword evidence="7" id="KW-0472">Membrane</keyword>
<evidence type="ECO:0000256" key="1">
    <source>
        <dbReference type="ARBA" id="ARBA00000085"/>
    </source>
</evidence>
<keyword evidence="6" id="KW-0418">Kinase</keyword>
<sequence>MKWLWPGRSAVSIERKVRLVISIFAVTLIALVTLVLGHQAYRRLRVQRLEATRQSLVLVRDKMELLGESLDHYSLLISASPAVQEVLEERRHAQGPPPFEVITRLQGPMNSIVYPRSKVDSLIIYDHRGYRFSSGFLSAVEGLPDEARQRLLKDRGSLLWRPTHSSEHTRDGRPLPLLSLVRAIYSWNTGVHLGFVEIHLAERTLAGLYQEVSLGPGGKICLVDHQGRIISAPDTDRLFTRPGIIEAALPATTGSGGWESIQISRGQSILFMEPLPATGWAVVGVIPRGVVFRDLLPALLGFGFLGVLAVAITLVAARVIASWFSRPLRAMAETMNDVASGDMEVRVEVTSQDEVGQLARTFNAMLDKTSVLLEEIRHSHEAEREQALEAMRLRMNPHFLYNTLDTVAGLAERGAVGDIPPFIQTLCRFYRRVLGEGRGVSTIGEELALCDDYLKLLQVRYRGGFSWSIAADPEVSGIPLPRMLLQPVVENAIFHGLKPTVPGGVCHITADSGARGALIRVQDNGVGFSPRHQKEGFGLSSVSQRLEAAFGLADLVSVSSAPGQGTEVTILIPRAGGYAAREGGLRQG</sequence>
<evidence type="ECO:0000256" key="3">
    <source>
        <dbReference type="ARBA" id="ARBA00012438"/>
    </source>
</evidence>
<accession>A0A2S4K0P3</accession>
<organism evidence="9 10">
    <name type="scientific">Alkalispirochaeta sphaeroplastigenens</name>
    <dbReference type="NCBI Taxonomy" id="1187066"/>
    <lineage>
        <taxon>Bacteria</taxon>
        <taxon>Pseudomonadati</taxon>
        <taxon>Spirochaetota</taxon>
        <taxon>Spirochaetia</taxon>
        <taxon>Spirochaetales</taxon>
        <taxon>Spirochaetaceae</taxon>
        <taxon>Alkalispirochaeta</taxon>
    </lineage>
</organism>
<dbReference type="InterPro" id="IPR010559">
    <property type="entry name" value="Sig_transdc_His_kin_internal"/>
</dbReference>
<dbReference type="Pfam" id="PF06580">
    <property type="entry name" value="His_kinase"/>
    <property type="match status" value="1"/>
</dbReference>
<keyword evidence="7" id="KW-0812">Transmembrane</keyword>
<feature type="transmembrane region" description="Helical" evidence="7">
    <location>
        <begin position="269"/>
        <end position="286"/>
    </location>
</feature>
<evidence type="ECO:0000313" key="9">
    <source>
        <dbReference type="EMBL" id="POR05335.1"/>
    </source>
</evidence>
<keyword evidence="7" id="KW-1133">Transmembrane helix</keyword>
<gene>
    <name evidence="9" type="ORF">AU468_01250</name>
</gene>
<dbReference type="Proteomes" id="UP000237350">
    <property type="component" value="Unassembled WGS sequence"/>
</dbReference>
<dbReference type="Gene3D" id="3.30.450.20">
    <property type="entry name" value="PAS domain"/>
    <property type="match status" value="1"/>
</dbReference>
<dbReference type="EC" id="2.7.13.3" evidence="3"/>
<dbReference type="SUPFAM" id="SSF55874">
    <property type="entry name" value="ATPase domain of HSP90 chaperone/DNA topoisomerase II/histidine kinase"/>
    <property type="match status" value="1"/>
</dbReference>
<dbReference type="InterPro" id="IPR003594">
    <property type="entry name" value="HATPase_dom"/>
</dbReference>
<dbReference type="Pfam" id="PF02518">
    <property type="entry name" value="HATPase_c"/>
    <property type="match status" value="1"/>
</dbReference>
<evidence type="ECO:0000256" key="2">
    <source>
        <dbReference type="ARBA" id="ARBA00004370"/>
    </source>
</evidence>
<dbReference type="CDD" id="cd12912">
    <property type="entry name" value="PDC2_MCP_like"/>
    <property type="match status" value="1"/>
</dbReference>
<dbReference type="PANTHER" id="PTHR34220">
    <property type="entry name" value="SENSOR HISTIDINE KINASE YPDA"/>
    <property type="match status" value="1"/>
</dbReference>
<feature type="domain" description="HAMP" evidence="8">
    <location>
        <begin position="322"/>
        <end position="374"/>
    </location>
</feature>
<dbReference type="GO" id="GO:0016020">
    <property type="term" value="C:membrane"/>
    <property type="evidence" value="ECO:0007669"/>
    <property type="project" value="UniProtKB-SubCell"/>
</dbReference>
<evidence type="ECO:0000313" key="10">
    <source>
        <dbReference type="Proteomes" id="UP000237350"/>
    </source>
</evidence>
<dbReference type="SMART" id="SM00387">
    <property type="entry name" value="HATPase_c"/>
    <property type="match status" value="1"/>
</dbReference>
<dbReference type="AlphaFoldDB" id="A0A2S4K0P3"/>
<comment type="catalytic activity">
    <reaction evidence="1">
        <text>ATP + protein L-histidine = ADP + protein N-phospho-L-histidine.</text>
        <dbReference type="EC" id="2.7.13.3"/>
    </reaction>
</comment>
<name>A0A2S4K0P3_9SPIO</name>
<proteinExistence type="predicted"/>
<evidence type="ECO:0000259" key="8">
    <source>
        <dbReference type="PROSITE" id="PS50885"/>
    </source>
</evidence>
<evidence type="ECO:0000256" key="4">
    <source>
        <dbReference type="ARBA" id="ARBA00022553"/>
    </source>
</evidence>
<keyword evidence="5" id="KW-0808">Transferase</keyword>
<dbReference type="EMBL" id="LPWH01000003">
    <property type="protein sequence ID" value="POR05335.1"/>
    <property type="molecule type" value="Genomic_DNA"/>
</dbReference>
<keyword evidence="4" id="KW-0597">Phosphoprotein</keyword>
<dbReference type="InterPro" id="IPR036890">
    <property type="entry name" value="HATPase_C_sf"/>
</dbReference>
<evidence type="ECO:0000256" key="7">
    <source>
        <dbReference type="SAM" id="Phobius"/>
    </source>
</evidence>
<evidence type="ECO:0000256" key="5">
    <source>
        <dbReference type="ARBA" id="ARBA00022679"/>
    </source>
</evidence>
<reference evidence="10" key="1">
    <citation type="submission" date="2015-12" db="EMBL/GenBank/DDBJ databases">
        <authorList>
            <person name="Lodha T.D."/>
            <person name="Chintalapati S."/>
            <person name="Chintalapati V.R."/>
            <person name="Sravanthi T."/>
        </authorList>
    </citation>
    <scope>NUCLEOTIDE SEQUENCE [LARGE SCALE GENOMIC DNA]</scope>
    <source>
        <strain evidence="10">JC133</strain>
    </source>
</reference>
<dbReference type="Pfam" id="PF00672">
    <property type="entry name" value="HAMP"/>
    <property type="match status" value="1"/>
</dbReference>